<organism evidence="4 5">
    <name type="scientific">Geotrichum candidum</name>
    <name type="common">Oospora lactis</name>
    <name type="synonym">Dipodascus geotrichum</name>
    <dbReference type="NCBI Taxonomy" id="1173061"/>
    <lineage>
        <taxon>Eukaryota</taxon>
        <taxon>Fungi</taxon>
        <taxon>Dikarya</taxon>
        <taxon>Ascomycota</taxon>
        <taxon>Saccharomycotina</taxon>
        <taxon>Dipodascomycetes</taxon>
        <taxon>Dipodascales</taxon>
        <taxon>Dipodascaceae</taxon>
        <taxon>Geotrichum</taxon>
    </lineage>
</organism>
<dbReference type="InterPro" id="IPR002168">
    <property type="entry name" value="Lipase_GDXG_HIS_AS"/>
</dbReference>
<sequence>MLKFGIFIYSLTAASGAVASPVFHTSNPTAIVNSNEVITGKLENNVETFKGIPFAEPPLGNLRFHRPVDYKGSYHGLLADKFNPSCMQINPKGAVGLAAQGMALLDSLPEDSKGPLFDCLKNTLVESEDCLYLNIFRPAGTNAGDVLPVMVWIHGGAFLFGSPATFPGNKYVEESIDMDQPIIMVSIPYRFGPYGYLHGPEIAAEGSTNVGLHDLRKALIWIQTHIADFGGDPDKVTAFGESAGAMSIAALMASYKGTNHHNGRPLFNAAIMQSGGPLAVDGVDARAAATSYNRIVELAGCSDAENTLACLRSLPAEDINRAHNSYSAGEAFGILPQFLGFAPRPDGDILASDPLSQVQDYNVQNIPVIVGNQEDEGTILAGLWYNVYTEPQFRESLYQVFPNASQTTINQLAEYYPRDWAQGSPFRTGHRNAMTPQFKRYSALLTDVIFQAPRRLALGAAWSRNRCWNYISTHFHNKLPIFGTFHGNELLFQFFVDSGPYLAYRRYFVSFANHFDPNVGTNLTYWDQYTKENRETMEIKYREFEMQREGDRFREEQIAFLNTNREIRF</sequence>
<name>A0A0J9X675_GEOCN</name>
<reference evidence="4" key="1">
    <citation type="submission" date="2014-03" db="EMBL/GenBank/DDBJ databases">
        <authorList>
            <person name="Casaregola S."/>
        </authorList>
    </citation>
    <scope>NUCLEOTIDE SEQUENCE [LARGE SCALE GENOMIC DNA]</scope>
    <source>
        <strain evidence="4">CLIB 918</strain>
    </source>
</reference>
<protein>
    <recommendedName>
        <fullName evidence="3">Carboxylesterase type B domain-containing protein</fullName>
    </recommendedName>
</protein>
<evidence type="ECO:0000256" key="2">
    <source>
        <dbReference type="SAM" id="SignalP"/>
    </source>
</evidence>
<dbReference type="Proteomes" id="UP000242525">
    <property type="component" value="Unassembled WGS sequence"/>
</dbReference>
<keyword evidence="2" id="KW-0732">Signal</keyword>
<feature type="domain" description="Carboxylesterase type B" evidence="3">
    <location>
        <begin position="43"/>
        <end position="548"/>
    </location>
</feature>
<dbReference type="OrthoDB" id="6846267at2759"/>
<dbReference type="AlphaFoldDB" id="A0A0J9X675"/>
<dbReference type="PANTHER" id="PTHR11559">
    <property type="entry name" value="CARBOXYLESTERASE"/>
    <property type="match status" value="1"/>
</dbReference>
<evidence type="ECO:0000313" key="5">
    <source>
        <dbReference type="Proteomes" id="UP000242525"/>
    </source>
</evidence>
<comment type="caution">
    <text evidence="4">The sequence shown here is derived from an EMBL/GenBank/DDBJ whole genome shotgun (WGS) entry which is preliminary data.</text>
</comment>
<evidence type="ECO:0000256" key="1">
    <source>
        <dbReference type="ARBA" id="ARBA00010515"/>
    </source>
</evidence>
<evidence type="ECO:0000313" key="4">
    <source>
        <dbReference type="EMBL" id="CDO52611.1"/>
    </source>
</evidence>
<dbReference type="EMBL" id="CCBN010000003">
    <property type="protein sequence ID" value="CDO52611.1"/>
    <property type="molecule type" value="Genomic_DNA"/>
</dbReference>
<dbReference type="SUPFAM" id="SSF53474">
    <property type="entry name" value="alpha/beta-Hydrolases"/>
    <property type="match status" value="1"/>
</dbReference>
<dbReference type="InterPro" id="IPR002018">
    <property type="entry name" value="CarbesteraseB"/>
</dbReference>
<dbReference type="Gene3D" id="3.40.50.1820">
    <property type="entry name" value="alpha/beta hydrolase"/>
    <property type="match status" value="1"/>
</dbReference>
<gene>
    <name evidence="4" type="ORF">BN980_GECA03s04652g</name>
</gene>
<feature type="signal peptide" evidence="2">
    <location>
        <begin position="1"/>
        <end position="19"/>
    </location>
</feature>
<dbReference type="InterPro" id="IPR050309">
    <property type="entry name" value="Type-B_Carboxylest/Lipase"/>
</dbReference>
<proteinExistence type="inferred from homology"/>
<dbReference type="PROSITE" id="PS00941">
    <property type="entry name" value="CARBOXYLESTERASE_B_2"/>
    <property type="match status" value="1"/>
</dbReference>
<dbReference type="ESTHER" id="geocn-a0a0j9x675">
    <property type="family name" value="Fungal_carboxylesterase_lipase"/>
</dbReference>
<evidence type="ECO:0000259" key="3">
    <source>
        <dbReference type="Pfam" id="PF00135"/>
    </source>
</evidence>
<keyword evidence="5" id="KW-1185">Reference proteome</keyword>
<dbReference type="InterPro" id="IPR019819">
    <property type="entry name" value="Carboxylesterase_B_CS"/>
</dbReference>
<dbReference type="STRING" id="1173061.A0A0J9X675"/>
<dbReference type="PROSITE" id="PS01173">
    <property type="entry name" value="LIPASE_GDXG_HIS"/>
    <property type="match status" value="1"/>
</dbReference>
<dbReference type="InterPro" id="IPR029058">
    <property type="entry name" value="AB_hydrolase_fold"/>
</dbReference>
<dbReference type="GO" id="GO:0016787">
    <property type="term" value="F:hydrolase activity"/>
    <property type="evidence" value="ECO:0007669"/>
    <property type="project" value="InterPro"/>
</dbReference>
<comment type="similarity">
    <text evidence="1">Belongs to the 'GDXG' lipolytic enzyme family.</text>
</comment>
<accession>A0A0J9X675</accession>
<feature type="chain" id="PRO_5005325586" description="Carboxylesterase type B domain-containing protein" evidence="2">
    <location>
        <begin position="20"/>
        <end position="569"/>
    </location>
</feature>
<dbReference type="Pfam" id="PF00135">
    <property type="entry name" value="COesterase"/>
    <property type="match status" value="1"/>
</dbReference>